<dbReference type="EMBL" id="WIXP02000001">
    <property type="protein sequence ID" value="KAF6216266.1"/>
    <property type="molecule type" value="Genomic_DNA"/>
</dbReference>
<feature type="domain" description="Sm" evidence="2">
    <location>
        <begin position="8"/>
        <end position="83"/>
    </location>
</feature>
<accession>A0A6A4KLI2</accession>
<feature type="compositionally biased region" description="Basic residues" evidence="1">
    <location>
        <begin position="94"/>
        <end position="105"/>
    </location>
</feature>
<dbReference type="Gene3D" id="2.30.30.100">
    <property type="match status" value="1"/>
</dbReference>
<dbReference type="SUPFAM" id="SSF50182">
    <property type="entry name" value="Sm-like ribonucleoproteins"/>
    <property type="match status" value="1"/>
</dbReference>
<reference evidence="3" key="1">
    <citation type="journal article" date="2021" name="Mol. Ecol. Resour.">
        <title>Apolygus lucorum genome provides insights into omnivorousness and mesophyll feeding.</title>
        <authorList>
            <person name="Liu Y."/>
            <person name="Liu H."/>
            <person name="Wang H."/>
            <person name="Huang T."/>
            <person name="Liu B."/>
            <person name="Yang B."/>
            <person name="Yin L."/>
            <person name="Li B."/>
            <person name="Zhang Y."/>
            <person name="Zhang S."/>
            <person name="Jiang F."/>
            <person name="Zhang X."/>
            <person name="Ren Y."/>
            <person name="Wang B."/>
            <person name="Wang S."/>
            <person name="Lu Y."/>
            <person name="Wu K."/>
            <person name="Fan W."/>
            <person name="Wang G."/>
        </authorList>
    </citation>
    <scope>NUCLEOTIDE SEQUENCE</scope>
    <source>
        <strain evidence="3">12Hb</strain>
    </source>
</reference>
<protein>
    <recommendedName>
        <fullName evidence="2">Sm domain-containing protein</fullName>
    </recommendedName>
</protein>
<name>A0A6A4KLI2_APOLU</name>
<dbReference type="InterPro" id="IPR047575">
    <property type="entry name" value="Sm"/>
</dbReference>
<organism evidence="3 4">
    <name type="scientific">Apolygus lucorum</name>
    <name type="common">Small green plant bug</name>
    <name type="synonym">Lygocoris lucorum</name>
    <dbReference type="NCBI Taxonomy" id="248454"/>
    <lineage>
        <taxon>Eukaryota</taxon>
        <taxon>Metazoa</taxon>
        <taxon>Ecdysozoa</taxon>
        <taxon>Arthropoda</taxon>
        <taxon>Hexapoda</taxon>
        <taxon>Insecta</taxon>
        <taxon>Pterygota</taxon>
        <taxon>Neoptera</taxon>
        <taxon>Paraneoptera</taxon>
        <taxon>Hemiptera</taxon>
        <taxon>Heteroptera</taxon>
        <taxon>Panheteroptera</taxon>
        <taxon>Cimicomorpha</taxon>
        <taxon>Miridae</taxon>
        <taxon>Mirini</taxon>
        <taxon>Apolygus</taxon>
    </lineage>
</organism>
<dbReference type="InterPro" id="IPR010920">
    <property type="entry name" value="LSM_dom_sf"/>
</dbReference>
<dbReference type="CDD" id="cd00600">
    <property type="entry name" value="Sm_like"/>
    <property type="match status" value="1"/>
</dbReference>
<proteinExistence type="predicted"/>
<dbReference type="GO" id="GO:0003723">
    <property type="term" value="F:RNA binding"/>
    <property type="evidence" value="ECO:0007669"/>
    <property type="project" value="InterPro"/>
</dbReference>
<evidence type="ECO:0000256" key="1">
    <source>
        <dbReference type="SAM" id="MobiDB-lite"/>
    </source>
</evidence>
<dbReference type="InterPro" id="IPR001163">
    <property type="entry name" value="Sm_dom_euk/arc"/>
</dbReference>
<sequence length="114" mass="12675">MSVSPYNIITYYQLFSVGKRIQLYTNNGMIVEGILKQVDSSQNLHITDGKITCYIVATPEGSKFKNLFVMGRDIACFIPGSLPTCLRLTPATPRRGRAPRLRGLGRNRGIPDSK</sequence>
<keyword evidence="4" id="KW-1185">Reference proteome</keyword>
<dbReference type="AlphaFoldDB" id="A0A6A4KLI2"/>
<dbReference type="Proteomes" id="UP000466442">
    <property type="component" value="Linkage Group LG1"/>
</dbReference>
<dbReference type="Pfam" id="PF01423">
    <property type="entry name" value="LSM"/>
    <property type="match status" value="1"/>
</dbReference>
<feature type="region of interest" description="Disordered" evidence="1">
    <location>
        <begin position="91"/>
        <end position="114"/>
    </location>
</feature>
<evidence type="ECO:0000313" key="3">
    <source>
        <dbReference type="EMBL" id="KAF6216266.1"/>
    </source>
</evidence>
<dbReference type="PROSITE" id="PS52002">
    <property type="entry name" value="SM"/>
    <property type="match status" value="1"/>
</dbReference>
<comment type="caution">
    <text evidence="3">The sequence shown here is derived from an EMBL/GenBank/DDBJ whole genome shotgun (WGS) entry which is preliminary data.</text>
</comment>
<evidence type="ECO:0000259" key="2">
    <source>
        <dbReference type="PROSITE" id="PS52002"/>
    </source>
</evidence>
<evidence type="ECO:0000313" key="4">
    <source>
        <dbReference type="Proteomes" id="UP000466442"/>
    </source>
</evidence>
<gene>
    <name evidence="3" type="ORF">GE061_000606</name>
</gene>